<proteinExistence type="predicted"/>
<organism evidence="1">
    <name type="scientific">Myoviridae sp. ctZ2t4</name>
    <dbReference type="NCBI Taxonomy" id="2827693"/>
    <lineage>
        <taxon>Viruses</taxon>
        <taxon>Duplodnaviria</taxon>
        <taxon>Heunggongvirae</taxon>
        <taxon>Uroviricota</taxon>
        <taxon>Caudoviricetes</taxon>
    </lineage>
</organism>
<evidence type="ECO:0000313" key="1">
    <source>
        <dbReference type="EMBL" id="DAF53806.1"/>
    </source>
</evidence>
<dbReference type="EMBL" id="BK032664">
    <property type="protein sequence ID" value="DAF53806.1"/>
    <property type="molecule type" value="Genomic_DNA"/>
</dbReference>
<sequence>MKINQYYDVPIEREFDCRQCGTHIVVTNSKDKRVVFCSLVCEKKYWRWKSKQDALHKKRGREKNLGLRNYGPKEMAILMWRWKKEAEIG</sequence>
<reference evidence="1" key="1">
    <citation type="journal article" date="2021" name="Proc. Natl. Acad. Sci. U.S.A.">
        <title>A Catalog of Tens of Thousands of Viruses from Human Metagenomes Reveals Hidden Associations with Chronic Diseases.</title>
        <authorList>
            <person name="Tisza M.J."/>
            <person name="Buck C.B."/>
        </authorList>
    </citation>
    <scope>NUCLEOTIDE SEQUENCE</scope>
    <source>
        <strain evidence="1">CtZ2t4</strain>
    </source>
</reference>
<protein>
    <submittedName>
        <fullName evidence="1">NosL</fullName>
    </submittedName>
</protein>
<name>A0A8S5SS74_9CAUD</name>
<accession>A0A8S5SS74</accession>